<feature type="region of interest" description="Disordered" evidence="1">
    <location>
        <begin position="1"/>
        <end position="24"/>
    </location>
</feature>
<dbReference type="AlphaFoldDB" id="A0A8R1XVX5"/>
<evidence type="ECO:0000313" key="4">
    <source>
        <dbReference type="EnsemblMetazoa" id="OVOC308.1"/>
    </source>
</evidence>
<dbReference type="SMART" id="SM00404">
    <property type="entry name" value="PTPc_motif"/>
    <property type="match status" value="1"/>
</dbReference>
<dbReference type="GO" id="GO:0004725">
    <property type="term" value="F:protein tyrosine phosphatase activity"/>
    <property type="evidence" value="ECO:0007669"/>
    <property type="project" value="InterPro"/>
</dbReference>
<evidence type="ECO:0000259" key="3">
    <source>
        <dbReference type="PROSITE" id="PS50056"/>
    </source>
</evidence>
<dbReference type="InterPro" id="IPR029021">
    <property type="entry name" value="Prot-tyrosine_phosphatase-like"/>
</dbReference>
<dbReference type="PANTHER" id="PTHR19134:SF559">
    <property type="entry name" value="TYROSINE-PROTEIN PHOSPHATASE DOMAIN-CONTAINING PROTEIN"/>
    <property type="match status" value="1"/>
</dbReference>
<sequence length="324" mass="37544">MCDERNLENVLDDDDYEDDKNDSMTPQEVVDQIAKGGEQVIIKWHNIIRKESPKFDAFLEPANMLKNRYPNVILYDQTRVKLLGDKEGDDYYHASYVDSYDRADNYILAQAPFNETTESDFWRMIIQTGTKLIVLLTDIHDQEGNRLVKHFWPESKANSRSYSETNIKINYAKSGVTPLYDWYNFSISNILDKRMDAVTVSMLHYRKWIDDKTIPDDLLEFRSEVGNCYFLLISSNTKNGYVGPVCLLCPTGVHRSGTYAVLDIVLDRVNAEKKVGLLETASIVRKQRYGCMTYYSHYKHIADLIVRYAIATGIVDIRQINRKE</sequence>
<evidence type="ECO:0008006" key="6">
    <source>
        <dbReference type="Google" id="ProtNLM"/>
    </source>
</evidence>
<dbReference type="InterPro" id="IPR050348">
    <property type="entry name" value="Protein-Tyr_Phosphatase"/>
</dbReference>
<dbReference type="PROSITE" id="PS50056">
    <property type="entry name" value="TYR_PHOSPHATASE_2"/>
    <property type="match status" value="1"/>
</dbReference>
<dbReference type="Proteomes" id="UP000024404">
    <property type="component" value="Unassembled WGS sequence"/>
</dbReference>
<feature type="domain" description="Tyrosine-protein phosphatase" evidence="2">
    <location>
        <begin position="61"/>
        <end position="308"/>
    </location>
</feature>
<dbReference type="PANTHER" id="PTHR19134">
    <property type="entry name" value="RECEPTOR-TYPE TYROSINE-PROTEIN PHOSPHATASE"/>
    <property type="match status" value="1"/>
</dbReference>
<organism evidence="4 5">
    <name type="scientific">Onchocerca volvulus</name>
    <dbReference type="NCBI Taxonomy" id="6282"/>
    <lineage>
        <taxon>Eukaryota</taxon>
        <taxon>Metazoa</taxon>
        <taxon>Ecdysozoa</taxon>
        <taxon>Nematoda</taxon>
        <taxon>Chromadorea</taxon>
        <taxon>Rhabditida</taxon>
        <taxon>Spirurina</taxon>
        <taxon>Spiruromorpha</taxon>
        <taxon>Filarioidea</taxon>
        <taxon>Onchocercidae</taxon>
        <taxon>Onchocerca</taxon>
    </lineage>
</organism>
<reference evidence="5" key="1">
    <citation type="submission" date="2013-10" db="EMBL/GenBank/DDBJ databases">
        <title>Genome sequencing of Onchocerca volvulus.</title>
        <authorList>
            <person name="Cotton J."/>
            <person name="Tsai J."/>
            <person name="Stanley E."/>
            <person name="Tracey A."/>
            <person name="Holroyd N."/>
            <person name="Lustigman S."/>
            <person name="Berriman M."/>
        </authorList>
    </citation>
    <scope>NUCLEOTIDE SEQUENCE</scope>
</reference>
<keyword evidence="5" id="KW-1185">Reference proteome</keyword>
<feature type="domain" description="Tyrosine specific protein phosphatases" evidence="3">
    <location>
        <begin position="219"/>
        <end position="299"/>
    </location>
</feature>
<dbReference type="InterPro" id="IPR003595">
    <property type="entry name" value="Tyr_Pase_cat"/>
</dbReference>
<proteinExistence type="predicted"/>
<accession>A0A8R1XVX5</accession>
<dbReference type="EMBL" id="CMVM020000020">
    <property type="status" value="NOT_ANNOTATED_CDS"/>
    <property type="molecule type" value="Genomic_DNA"/>
</dbReference>
<dbReference type="OMA" id="MTEEHTV"/>
<protein>
    <recommendedName>
        <fullName evidence="6">Tyrosine-protein phosphatase domain-containing protein</fullName>
    </recommendedName>
</protein>
<dbReference type="PROSITE" id="PS50055">
    <property type="entry name" value="TYR_PHOSPHATASE_PTP"/>
    <property type="match status" value="1"/>
</dbReference>
<evidence type="ECO:0000256" key="1">
    <source>
        <dbReference type="SAM" id="MobiDB-lite"/>
    </source>
</evidence>
<dbReference type="PRINTS" id="PR00700">
    <property type="entry name" value="PRTYPHPHTASE"/>
</dbReference>
<dbReference type="Pfam" id="PF00102">
    <property type="entry name" value="Y_phosphatase"/>
    <property type="match status" value="1"/>
</dbReference>
<feature type="compositionally biased region" description="Acidic residues" evidence="1">
    <location>
        <begin position="10"/>
        <end position="20"/>
    </location>
</feature>
<reference evidence="4" key="2">
    <citation type="submission" date="2022-06" db="UniProtKB">
        <authorList>
            <consortium name="EnsemblMetazoa"/>
        </authorList>
    </citation>
    <scope>IDENTIFICATION</scope>
</reference>
<evidence type="ECO:0000313" key="5">
    <source>
        <dbReference type="Proteomes" id="UP000024404"/>
    </source>
</evidence>
<evidence type="ECO:0000259" key="2">
    <source>
        <dbReference type="PROSITE" id="PS50055"/>
    </source>
</evidence>
<dbReference type="EnsemblMetazoa" id="OVOC308.1">
    <property type="protein sequence ID" value="OVOC308.1"/>
    <property type="gene ID" value="WBGene00237117"/>
</dbReference>
<dbReference type="Gene3D" id="3.90.190.10">
    <property type="entry name" value="Protein tyrosine phosphatase superfamily"/>
    <property type="match status" value="1"/>
</dbReference>
<dbReference type="InterPro" id="IPR000387">
    <property type="entry name" value="Tyr_Pase_dom"/>
</dbReference>
<name>A0A8R1XVX5_ONCVO</name>
<dbReference type="SMART" id="SM00194">
    <property type="entry name" value="PTPc"/>
    <property type="match status" value="1"/>
</dbReference>
<dbReference type="InterPro" id="IPR000242">
    <property type="entry name" value="PTP_cat"/>
</dbReference>
<dbReference type="SUPFAM" id="SSF52799">
    <property type="entry name" value="(Phosphotyrosine protein) phosphatases II"/>
    <property type="match status" value="1"/>
</dbReference>